<name>A0A7Y8CD78_9PSED</name>
<evidence type="ECO:0000313" key="2">
    <source>
        <dbReference type="Proteomes" id="UP000517547"/>
    </source>
</evidence>
<dbReference type="RefSeq" id="WP_017127305.1">
    <property type="nucleotide sequence ID" value="NZ_JACAOK010000072.1"/>
</dbReference>
<dbReference type="EMBL" id="JACAQE010000002">
    <property type="protein sequence ID" value="NWC13706.1"/>
    <property type="molecule type" value="Genomic_DNA"/>
</dbReference>
<comment type="caution">
    <text evidence="1">The sequence shown here is derived from an EMBL/GenBank/DDBJ whole genome shotgun (WGS) entry which is preliminary data.</text>
</comment>
<proteinExistence type="predicted"/>
<dbReference type="GeneID" id="57658593"/>
<dbReference type="AlphaFoldDB" id="A0A7Y8CD78"/>
<gene>
    <name evidence="1" type="ORF">HX845_08650</name>
</gene>
<accession>A0A7Y8CD78</accession>
<evidence type="ECO:0000313" key="1">
    <source>
        <dbReference type="EMBL" id="NWC13706.1"/>
    </source>
</evidence>
<reference evidence="1 2" key="1">
    <citation type="submission" date="2020-04" db="EMBL/GenBank/DDBJ databases">
        <title>Molecular characterization of pseudomonads from Agaricus bisporus reveal novel blotch 2 pathogens in Western Europe.</title>
        <authorList>
            <person name="Taparia T."/>
            <person name="Krijger M."/>
            <person name="Haynes E."/>
            <person name="Elpinstone J.G."/>
            <person name="Noble R."/>
            <person name="Van Der Wolf J."/>
        </authorList>
    </citation>
    <scope>NUCLEOTIDE SEQUENCE [LARGE SCALE GENOMIC DNA]</scope>
    <source>
        <strain evidence="1 2">IPO3738</strain>
    </source>
</reference>
<organism evidence="1 2">
    <name type="scientific">Pseudomonas gingeri</name>
    <dbReference type="NCBI Taxonomy" id="117681"/>
    <lineage>
        <taxon>Bacteria</taxon>
        <taxon>Pseudomonadati</taxon>
        <taxon>Pseudomonadota</taxon>
        <taxon>Gammaproteobacteria</taxon>
        <taxon>Pseudomonadales</taxon>
        <taxon>Pseudomonadaceae</taxon>
        <taxon>Pseudomonas</taxon>
    </lineage>
</organism>
<dbReference type="Proteomes" id="UP000517547">
    <property type="component" value="Unassembled WGS sequence"/>
</dbReference>
<protein>
    <submittedName>
        <fullName evidence="1">Uncharacterized protein</fullName>
    </submittedName>
</protein>
<sequence length="60" mass="6583">MKTFTPALRVSRASLHPQRDLPRARIPVFLLSIFKLLCVERKGVVVCCIGGAPIVRLPAA</sequence>